<proteinExistence type="inferred from homology"/>
<evidence type="ECO:0000256" key="3">
    <source>
        <dbReference type="ARBA" id="ARBA00022801"/>
    </source>
</evidence>
<dbReference type="Pfam" id="PF16188">
    <property type="entry name" value="Peptidase_M24_C"/>
    <property type="match status" value="1"/>
</dbReference>
<dbReference type="OrthoDB" id="9806388at2"/>
<dbReference type="SUPFAM" id="SSF55920">
    <property type="entry name" value="Creatinase/aminopeptidase"/>
    <property type="match status" value="1"/>
</dbReference>
<dbReference type="InterPro" id="IPR000587">
    <property type="entry name" value="Creatinase_N"/>
</dbReference>
<keyword evidence="7" id="KW-0031">Aminopeptidase</keyword>
<evidence type="ECO:0000259" key="4">
    <source>
        <dbReference type="Pfam" id="PF00557"/>
    </source>
</evidence>
<dbReference type="GO" id="GO:0070006">
    <property type="term" value="F:metalloaminopeptidase activity"/>
    <property type="evidence" value="ECO:0007669"/>
    <property type="project" value="InterPro"/>
</dbReference>
<dbReference type="Gene3D" id="3.40.350.10">
    <property type="entry name" value="Creatinase/prolidase N-terminal domain"/>
    <property type="match status" value="2"/>
</dbReference>
<dbReference type="GO" id="GO:0046872">
    <property type="term" value="F:metal ion binding"/>
    <property type="evidence" value="ECO:0007669"/>
    <property type="project" value="UniProtKB-KW"/>
</dbReference>
<dbReference type="Proteomes" id="UP000183794">
    <property type="component" value="Unassembled WGS sequence"/>
</dbReference>
<gene>
    <name evidence="7" type="ORF">NVI5450_3044</name>
</gene>
<dbReference type="InterPro" id="IPR032416">
    <property type="entry name" value="Peptidase_M24_C"/>
</dbReference>
<dbReference type="Pfam" id="PF16189">
    <property type="entry name" value="Creatinase_N_2"/>
    <property type="match status" value="1"/>
</dbReference>
<dbReference type="Gene3D" id="3.90.230.10">
    <property type="entry name" value="Creatinase/methionine aminopeptidase superfamily"/>
    <property type="match status" value="1"/>
</dbReference>
<dbReference type="InterPro" id="IPR050422">
    <property type="entry name" value="X-Pro_aminopeptidase_P"/>
</dbReference>
<dbReference type="SUPFAM" id="SSF53092">
    <property type="entry name" value="Creatinase/prolidase N-terminal domain"/>
    <property type="match status" value="1"/>
</dbReference>
<protein>
    <submittedName>
        <fullName evidence="7">Aminopeptidase P, putative</fullName>
    </submittedName>
</protein>
<dbReference type="Pfam" id="PF01321">
    <property type="entry name" value="Creatinase_N"/>
    <property type="match status" value="1"/>
</dbReference>
<dbReference type="GO" id="GO:0005737">
    <property type="term" value="C:cytoplasm"/>
    <property type="evidence" value="ECO:0007669"/>
    <property type="project" value="UniProtKB-ARBA"/>
</dbReference>
<evidence type="ECO:0000256" key="2">
    <source>
        <dbReference type="ARBA" id="ARBA00022723"/>
    </source>
</evidence>
<dbReference type="PANTHER" id="PTHR43763">
    <property type="entry name" value="XAA-PRO AMINOPEPTIDASE 1"/>
    <property type="match status" value="1"/>
</dbReference>
<dbReference type="EMBL" id="FPLD01000079">
    <property type="protein sequence ID" value="SGZ06331.1"/>
    <property type="molecule type" value="Genomic_DNA"/>
</dbReference>
<dbReference type="AlphaFoldDB" id="A0A1L0A1Z5"/>
<sequence length="596" mass="65357">MPQAIKQKLAAIRAHMNAANLDAFIVPRADEYLGEYVPAHNERLLWCSNFTGSAGTVIILKDRAAIFTDGRYTIQVKQQVDGDCFEFYHLIETPHAAWLSEQLPANANVGYDAKVHNLNWHKASKKTLADKQINLVAVDENPIDLSWSDRPTPTEHLGLLLDEQYTGQSSLEKRQQIGADIAKQGADAAIISALDSIAWLLNIRGKDIHCFCVILGSAVLRKDGSMTFFTNPAKIPTGFHEHVGTGVEIVDESQATATYQALGEQQLHVLADPEASNAFSQLTAQQAGATLIAGNDPVALPKACKNAIELAGMRASHIRDGASEVRFLHWLETEVAADRLHDEAYLSDKLTAFRATNEHYVELSFDTISAAGANAAMCHYNHNNGVPAQLPMDSIYLVDSGAQYLDGTTDITRTVAIGTPSAEHKKMFTLVLKGHIALAKMKFPAGTNGGQLDSLARQFLWQQGYDYDHGTGHGVGCFLNVHEGPHRIGKNANGVALEPGMVVSNEPGYYKQDEYGIRCENLIYVVAKDNGHDGKTFYEFETLTLVPFDLHLIDQQLLSQDEVNWINAYHAQVHDALSPLLTGSDLQWLSQATHAI</sequence>
<dbReference type="FunFam" id="3.90.230.10:FF:000009">
    <property type="entry name" value="xaa-Pro aminopeptidase 2"/>
    <property type="match status" value="1"/>
</dbReference>
<evidence type="ECO:0000259" key="6">
    <source>
        <dbReference type="Pfam" id="PF16188"/>
    </source>
</evidence>
<dbReference type="InterPro" id="IPR000994">
    <property type="entry name" value="Pept_M24"/>
</dbReference>
<keyword evidence="3" id="KW-0378">Hydrolase</keyword>
<comment type="similarity">
    <text evidence="1">Belongs to the peptidase M24B family.</text>
</comment>
<keyword evidence="7" id="KW-0645">Protease</keyword>
<keyword evidence="2" id="KW-0479">Metal-binding</keyword>
<accession>A0A1L0A1Z5</accession>
<evidence type="ECO:0000256" key="1">
    <source>
        <dbReference type="ARBA" id="ARBA00008766"/>
    </source>
</evidence>
<reference evidence="7 8" key="1">
    <citation type="submission" date="2016-11" db="EMBL/GenBank/DDBJ databases">
        <authorList>
            <person name="Jaros S."/>
            <person name="Januszkiewicz K."/>
            <person name="Wedrychowicz H."/>
        </authorList>
    </citation>
    <scope>NUCLEOTIDE SEQUENCE [LARGE SCALE GENOMIC DNA]</scope>
    <source>
        <strain evidence="7">NVI 5450</strain>
    </source>
</reference>
<evidence type="ECO:0000313" key="7">
    <source>
        <dbReference type="EMBL" id="SGZ06331.1"/>
    </source>
</evidence>
<dbReference type="CDD" id="cd01085">
    <property type="entry name" value="APP"/>
    <property type="match status" value="1"/>
</dbReference>
<name>A0A1L0A1Z5_9GAMM</name>
<dbReference type="RefSeq" id="WP_075497476.1">
    <property type="nucleotide sequence ID" value="NZ_CAWRBC010000123.1"/>
</dbReference>
<dbReference type="InterPro" id="IPR036005">
    <property type="entry name" value="Creatinase/aminopeptidase-like"/>
</dbReference>
<evidence type="ECO:0000313" key="8">
    <source>
        <dbReference type="Proteomes" id="UP000183794"/>
    </source>
</evidence>
<dbReference type="PANTHER" id="PTHR43763:SF6">
    <property type="entry name" value="XAA-PRO AMINOPEPTIDASE 1"/>
    <property type="match status" value="1"/>
</dbReference>
<dbReference type="Pfam" id="PF00557">
    <property type="entry name" value="Peptidase_M24"/>
    <property type="match status" value="1"/>
</dbReference>
<feature type="domain" description="Peptidase M24" evidence="4">
    <location>
        <begin position="312"/>
        <end position="525"/>
    </location>
</feature>
<organism evidence="7 8">
    <name type="scientific">Moritella viscosa</name>
    <dbReference type="NCBI Taxonomy" id="80854"/>
    <lineage>
        <taxon>Bacteria</taxon>
        <taxon>Pseudomonadati</taxon>
        <taxon>Pseudomonadota</taxon>
        <taxon>Gammaproteobacteria</taxon>
        <taxon>Alteromonadales</taxon>
        <taxon>Moritellaceae</taxon>
        <taxon>Moritella</taxon>
    </lineage>
</organism>
<feature type="domain" description="Peptidase M24 C-terminal" evidence="6">
    <location>
        <begin position="537"/>
        <end position="596"/>
    </location>
</feature>
<dbReference type="InterPro" id="IPR033740">
    <property type="entry name" value="Pept_M24B"/>
</dbReference>
<evidence type="ECO:0000259" key="5">
    <source>
        <dbReference type="Pfam" id="PF01321"/>
    </source>
</evidence>
<dbReference type="InterPro" id="IPR029149">
    <property type="entry name" value="Creatin/AminoP/Spt16_N"/>
</dbReference>
<feature type="domain" description="Creatinase N-terminal" evidence="5">
    <location>
        <begin position="9"/>
        <end position="138"/>
    </location>
</feature>